<gene>
    <name evidence="1" type="ORF">ACFSE6_14095</name>
</gene>
<sequence>MNGYVPEVHLLTYQEMVREAEAVHQRRAARRARTTPYVPFRRAADSL</sequence>
<reference evidence="2" key="1">
    <citation type="journal article" date="2019" name="Int. J. Syst. Evol. Microbiol.">
        <title>The Global Catalogue of Microorganisms (GCM) 10K type strain sequencing project: providing services to taxonomists for standard genome sequencing and annotation.</title>
        <authorList>
            <consortium name="The Broad Institute Genomics Platform"/>
            <consortium name="The Broad Institute Genome Sequencing Center for Infectious Disease"/>
            <person name="Wu L."/>
            <person name="Ma J."/>
        </authorList>
    </citation>
    <scope>NUCLEOTIDE SEQUENCE [LARGE SCALE GENOMIC DNA]</scope>
    <source>
        <strain evidence="2">JCM 17130</strain>
    </source>
</reference>
<protein>
    <submittedName>
        <fullName evidence="1">Uncharacterized protein</fullName>
    </submittedName>
</protein>
<proteinExistence type="predicted"/>
<keyword evidence="2" id="KW-1185">Reference proteome</keyword>
<accession>A0ABW4L7Y7</accession>
<evidence type="ECO:0000313" key="1">
    <source>
        <dbReference type="EMBL" id="MFD1718974.1"/>
    </source>
</evidence>
<evidence type="ECO:0000313" key="2">
    <source>
        <dbReference type="Proteomes" id="UP001597277"/>
    </source>
</evidence>
<organism evidence="1 2">
    <name type="scientific">Georgenia deserti</name>
    <dbReference type="NCBI Taxonomy" id="2093781"/>
    <lineage>
        <taxon>Bacteria</taxon>
        <taxon>Bacillati</taxon>
        <taxon>Actinomycetota</taxon>
        <taxon>Actinomycetes</taxon>
        <taxon>Micrococcales</taxon>
        <taxon>Bogoriellaceae</taxon>
        <taxon>Georgenia</taxon>
    </lineage>
</organism>
<dbReference type="RefSeq" id="WP_388008328.1">
    <property type="nucleotide sequence ID" value="NZ_JBHUEE010000007.1"/>
</dbReference>
<dbReference type="Proteomes" id="UP001597277">
    <property type="component" value="Unassembled WGS sequence"/>
</dbReference>
<name>A0ABW4L7Y7_9MICO</name>
<comment type="caution">
    <text evidence="1">The sequence shown here is derived from an EMBL/GenBank/DDBJ whole genome shotgun (WGS) entry which is preliminary data.</text>
</comment>
<dbReference type="EMBL" id="JBHUEE010000007">
    <property type="protein sequence ID" value="MFD1718974.1"/>
    <property type="molecule type" value="Genomic_DNA"/>
</dbReference>